<dbReference type="InterPro" id="IPR009057">
    <property type="entry name" value="Homeodomain-like_sf"/>
</dbReference>
<feature type="domain" description="HTH tetR-type" evidence="5">
    <location>
        <begin position="1"/>
        <end position="59"/>
    </location>
</feature>
<keyword evidence="3" id="KW-0804">Transcription</keyword>
<dbReference type="PROSITE" id="PS50977">
    <property type="entry name" value="HTH_TETR_2"/>
    <property type="match status" value="1"/>
</dbReference>
<dbReference type="EMBL" id="ANBP01000053">
    <property type="protein sequence ID" value="KAB7751945.1"/>
    <property type="molecule type" value="Genomic_DNA"/>
</dbReference>
<dbReference type="Pfam" id="PF17754">
    <property type="entry name" value="TetR_C_14"/>
    <property type="match status" value="1"/>
</dbReference>
<evidence type="ECO:0000256" key="2">
    <source>
        <dbReference type="ARBA" id="ARBA00023125"/>
    </source>
</evidence>
<dbReference type="Gene3D" id="1.10.357.10">
    <property type="entry name" value="Tetracycline Repressor, domain 2"/>
    <property type="match status" value="1"/>
</dbReference>
<evidence type="ECO:0000259" key="5">
    <source>
        <dbReference type="PROSITE" id="PS50977"/>
    </source>
</evidence>
<evidence type="ECO:0000313" key="6">
    <source>
        <dbReference type="EMBL" id="KAB7751945.1"/>
    </source>
</evidence>
<feature type="DNA-binding region" description="H-T-H motif" evidence="4">
    <location>
        <begin position="22"/>
        <end position="41"/>
    </location>
</feature>
<dbReference type="PANTHER" id="PTHR30055:SF238">
    <property type="entry name" value="MYCOFACTOCIN BIOSYNTHESIS TRANSCRIPTIONAL REGULATOR MFTR-RELATED"/>
    <property type="match status" value="1"/>
</dbReference>
<dbReference type="AlphaFoldDB" id="A0A5N5UQU4"/>
<dbReference type="GO" id="GO:0000976">
    <property type="term" value="F:transcription cis-regulatory region binding"/>
    <property type="evidence" value="ECO:0007669"/>
    <property type="project" value="TreeGrafter"/>
</dbReference>
<proteinExistence type="predicted"/>
<gene>
    <name evidence="6" type="ORF">MPHL21000_22450</name>
</gene>
<dbReference type="PANTHER" id="PTHR30055">
    <property type="entry name" value="HTH-TYPE TRANSCRIPTIONAL REGULATOR RUTR"/>
    <property type="match status" value="1"/>
</dbReference>
<dbReference type="GO" id="GO:0003700">
    <property type="term" value="F:DNA-binding transcription factor activity"/>
    <property type="evidence" value="ECO:0007669"/>
    <property type="project" value="TreeGrafter"/>
</dbReference>
<dbReference type="Gene3D" id="1.10.10.60">
    <property type="entry name" value="Homeodomain-like"/>
    <property type="match status" value="1"/>
</dbReference>
<sequence length="178" mass="19692">MRRDIALRAAELFERQGVANTTAEQIAVAAGISLRTFYRHCPIKEEALNALLEEDTSKFLEEFERRPDDESLAVSAGAALVHAWGHSAGDTRRTVKIMLADPALKARWLAGVRRAQDLLVPLVAQRIGDQEGGLRASVLAALLVNYASTVLEHWVIHDQSRELDEIVEDARGVWTEIG</sequence>
<evidence type="ECO:0000256" key="4">
    <source>
        <dbReference type="PROSITE-ProRule" id="PRU00335"/>
    </source>
</evidence>
<evidence type="ECO:0000256" key="1">
    <source>
        <dbReference type="ARBA" id="ARBA00023015"/>
    </source>
</evidence>
<protein>
    <submittedName>
        <fullName evidence="6">TetR family transcriptional regulator</fullName>
    </submittedName>
</protein>
<dbReference type="InterPro" id="IPR001647">
    <property type="entry name" value="HTH_TetR"/>
</dbReference>
<keyword evidence="2 4" id="KW-0238">DNA-binding</keyword>
<evidence type="ECO:0000256" key="3">
    <source>
        <dbReference type="ARBA" id="ARBA00023163"/>
    </source>
</evidence>
<dbReference type="Proteomes" id="UP000325690">
    <property type="component" value="Unassembled WGS sequence"/>
</dbReference>
<comment type="caution">
    <text evidence="6">The sequence shown here is derived from an EMBL/GenBank/DDBJ whole genome shotgun (WGS) entry which is preliminary data.</text>
</comment>
<keyword evidence="7" id="KW-1185">Reference proteome</keyword>
<dbReference type="InterPro" id="IPR041347">
    <property type="entry name" value="MftR_C"/>
</dbReference>
<name>A0A5N5UQU4_MYCPH</name>
<evidence type="ECO:0000313" key="7">
    <source>
        <dbReference type="Proteomes" id="UP000325690"/>
    </source>
</evidence>
<dbReference type="Pfam" id="PF00440">
    <property type="entry name" value="TetR_N"/>
    <property type="match status" value="1"/>
</dbReference>
<dbReference type="InterPro" id="IPR050109">
    <property type="entry name" value="HTH-type_TetR-like_transc_reg"/>
</dbReference>
<reference evidence="6 7" key="1">
    <citation type="submission" date="2012-10" db="EMBL/GenBank/DDBJ databases">
        <title>The draft sequence of the Mycobacterium pheli genome.</title>
        <authorList>
            <person name="Pettersson B.M.F."/>
            <person name="Das S."/>
            <person name="Dasgupta S."/>
            <person name="Bhattacharya A."/>
            <person name="Kirsebom L.A."/>
        </authorList>
    </citation>
    <scope>NUCLEOTIDE SEQUENCE [LARGE SCALE GENOMIC DNA]</scope>
    <source>
        <strain evidence="6 7">CCUG 21000</strain>
    </source>
</reference>
<organism evidence="6 7">
    <name type="scientific">Mycolicibacterium phlei DSM 43239 = CCUG 21000</name>
    <dbReference type="NCBI Taxonomy" id="1226750"/>
    <lineage>
        <taxon>Bacteria</taxon>
        <taxon>Bacillati</taxon>
        <taxon>Actinomycetota</taxon>
        <taxon>Actinomycetes</taxon>
        <taxon>Mycobacteriales</taxon>
        <taxon>Mycobacteriaceae</taxon>
        <taxon>Mycolicibacterium</taxon>
    </lineage>
</organism>
<dbReference type="SUPFAM" id="SSF46689">
    <property type="entry name" value="Homeodomain-like"/>
    <property type="match status" value="1"/>
</dbReference>
<keyword evidence="1" id="KW-0805">Transcription regulation</keyword>
<accession>A0A5N5UQU4</accession>